<dbReference type="InterPro" id="IPR052170">
    <property type="entry name" value="M29_Exopeptidase"/>
</dbReference>
<dbReference type="GO" id="GO:0046872">
    <property type="term" value="F:metal ion binding"/>
    <property type="evidence" value="ECO:0007669"/>
    <property type="project" value="UniProtKB-KW"/>
</dbReference>
<dbReference type="PANTHER" id="PTHR34448:SF1">
    <property type="entry name" value="BLL6088 PROTEIN"/>
    <property type="match status" value="1"/>
</dbReference>
<evidence type="ECO:0000256" key="1">
    <source>
        <dbReference type="ARBA" id="ARBA00022723"/>
    </source>
</evidence>
<dbReference type="InterPro" id="IPR058739">
    <property type="entry name" value="NicX"/>
</dbReference>
<dbReference type="Pfam" id="PF26233">
    <property type="entry name" value="NicX"/>
    <property type="match status" value="1"/>
</dbReference>
<reference evidence="2" key="1">
    <citation type="submission" date="2020-07" db="EMBL/GenBank/DDBJ databases">
        <title>Huge and variable diversity of episymbiotic CPR bacteria and DPANN archaea in groundwater ecosystems.</title>
        <authorList>
            <person name="He C.Y."/>
            <person name="Keren R."/>
            <person name="Whittaker M."/>
            <person name="Farag I.F."/>
            <person name="Doudna J."/>
            <person name="Cate J.H.D."/>
            <person name="Banfield J.F."/>
        </authorList>
    </citation>
    <scope>NUCLEOTIDE SEQUENCE</scope>
    <source>
        <strain evidence="2">NC_groundwater_763_Ag_S-0.2um_68_21</strain>
    </source>
</reference>
<evidence type="ECO:0000313" key="3">
    <source>
        <dbReference type="Proteomes" id="UP000782312"/>
    </source>
</evidence>
<dbReference type="Proteomes" id="UP000782312">
    <property type="component" value="Unassembled WGS sequence"/>
</dbReference>
<organism evidence="2 3">
    <name type="scientific">Tectimicrobiota bacterium</name>
    <dbReference type="NCBI Taxonomy" id="2528274"/>
    <lineage>
        <taxon>Bacteria</taxon>
        <taxon>Pseudomonadati</taxon>
        <taxon>Nitrospinota/Tectimicrobiota group</taxon>
        <taxon>Candidatus Tectimicrobiota</taxon>
    </lineage>
</organism>
<evidence type="ECO:0000313" key="2">
    <source>
        <dbReference type="EMBL" id="MBI3129253.1"/>
    </source>
</evidence>
<dbReference type="EMBL" id="JACPUR010000039">
    <property type="protein sequence ID" value="MBI3129253.1"/>
    <property type="molecule type" value="Genomic_DNA"/>
</dbReference>
<name>A0A932MPV4_UNCTE</name>
<gene>
    <name evidence="2" type="ORF">HYZ11_16720</name>
</gene>
<sequence length="323" mass="34708">MIKYNMAPTARRLVEQVLAVKPGERAILVTDPDRPASITEALAHALSGAGAKLAIMHMPPHQMGGVDPLPQVGAAMAASDVVVLQTSFATVHTDTARAALKKGARILDMWGWREDMMVAGGALADYDEVARTTRKLSDILTRAKRGRFTTPEGSDMRFSLEGRTCFPLVGVARNPGEFTAVPDGEAAMSPVEGSAEGVMVNPFSIERKDLGFVKEPIRLEVRGGKVASITGSPAAERFWRLLEEYGELAKNVAEFAIGTNPACRARETMREAKKAWGTCHMAVGDSGSIGGKVVAPLHVDMIFDRPTVWADDQVIVKDGKITV</sequence>
<proteinExistence type="predicted"/>
<keyword evidence="2" id="KW-0378">Hydrolase</keyword>
<protein>
    <submittedName>
        <fullName evidence="2">Aminopeptidase</fullName>
    </submittedName>
</protein>
<accession>A0A932MPV4</accession>
<keyword evidence="2" id="KW-0031">Aminopeptidase</keyword>
<dbReference type="SUPFAM" id="SSF144052">
    <property type="entry name" value="Thermophilic metalloprotease-like"/>
    <property type="match status" value="1"/>
</dbReference>
<dbReference type="GO" id="GO:0004177">
    <property type="term" value="F:aminopeptidase activity"/>
    <property type="evidence" value="ECO:0007669"/>
    <property type="project" value="UniProtKB-KW"/>
</dbReference>
<comment type="caution">
    <text evidence="2">The sequence shown here is derived from an EMBL/GenBank/DDBJ whole genome shotgun (WGS) entry which is preliminary data.</text>
</comment>
<dbReference type="PANTHER" id="PTHR34448">
    <property type="entry name" value="AMINOPEPTIDASE"/>
    <property type="match status" value="1"/>
</dbReference>
<keyword evidence="1" id="KW-0479">Metal-binding</keyword>
<keyword evidence="2" id="KW-0645">Protease</keyword>
<dbReference type="AlphaFoldDB" id="A0A932MPV4"/>